<name>U2E6J0_9EURY</name>
<comment type="caution">
    <text evidence="3">The sequence shown here is derived from an EMBL/GenBank/DDBJ whole genome shotgun (WGS) entry which is preliminary data.</text>
</comment>
<dbReference type="PANTHER" id="PTHR30619:SF1">
    <property type="entry name" value="RECOMBINATION PROTEIN 2"/>
    <property type="match status" value="1"/>
</dbReference>
<feature type="domain" description="Metallo-beta-lactamase" evidence="2">
    <location>
        <begin position="87"/>
        <end position="290"/>
    </location>
</feature>
<dbReference type="RefSeq" id="WP_021029359.1">
    <property type="nucleotide sequence ID" value="NZ_AFNT02000003.1"/>
</dbReference>
<evidence type="ECO:0000313" key="3">
    <source>
        <dbReference type="EMBL" id="ERJ07486.1"/>
    </source>
</evidence>
<sequence length="383" mass="40131">MKRVTLVILIVGLIVLGGCSGLSDDLGVGEEIDNTATSASPTESSQTPSEASSGSETGTESPQKTDSEPTSSEAEGTLEIHHIDVGQADSTLIVTPNEETILVDTGGWRDDGETVLQYLEAQGITQIDHLVETHPHADHIGGHEAVIDYFENEGGGIGAAYGPGVASSSNTHEEYLDAIERHEVDLFRVGSGDILPFGSESVNATVLNPPSESGDGTHENSVSLLIEYGETSYVITGDAESNTEQRMAQAYPERIDSEAYQAGHHGSSTSSSSAFMNAVGPEIAVISSAYESQYGHPNAETLERFDDLGIETYWTAVHGNVVLESDGSEFTVTTEDEFSTDPMDILDEKPTDGSDSHSLDPAVGIDPGLSLGSASSPAAAPGT</sequence>
<evidence type="ECO:0000313" key="4">
    <source>
        <dbReference type="Proteomes" id="UP000003861"/>
    </source>
</evidence>
<reference evidence="3 4" key="2">
    <citation type="journal article" date="2013" name="PLoS ONE">
        <title>INDIGO - INtegrated Data Warehouse of MIcrobial GenOmes with Examples from the Red Sea Extremophiles.</title>
        <authorList>
            <person name="Alam I."/>
            <person name="Antunes A."/>
            <person name="Kamau A.A."/>
            <person name="Ba Alawi W."/>
            <person name="Kalkatawi M."/>
            <person name="Stingl U."/>
            <person name="Bajic V.B."/>
        </authorList>
    </citation>
    <scope>NUCLEOTIDE SEQUENCE [LARGE SCALE GENOMIC DNA]</scope>
    <source>
        <strain evidence="3 4">SARL4B</strain>
    </source>
</reference>
<proteinExistence type="predicted"/>
<dbReference type="Proteomes" id="UP000003861">
    <property type="component" value="Unassembled WGS sequence"/>
</dbReference>
<feature type="region of interest" description="Disordered" evidence="1">
    <location>
        <begin position="32"/>
        <end position="74"/>
    </location>
</feature>
<dbReference type="InterPro" id="IPR001279">
    <property type="entry name" value="Metallo-B-lactamas"/>
</dbReference>
<feature type="compositionally biased region" description="Low complexity" evidence="1">
    <location>
        <begin position="367"/>
        <end position="383"/>
    </location>
</feature>
<dbReference type="EMBL" id="AFNT02000003">
    <property type="protein sequence ID" value="ERJ07486.1"/>
    <property type="molecule type" value="Genomic_DNA"/>
</dbReference>
<evidence type="ECO:0000259" key="2">
    <source>
        <dbReference type="SMART" id="SM00849"/>
    </source>
</evidence>
<feature type="compositionally biased region" description="Polar residues" evidence="1">
    <location>
        <begin position="34"/>
        <end position="46"/>
    </location>
</feature>
<feature type="compositionally biased region" description="Basic and acidic residues" evidence="1">
    <location>
        <begin position="346"/>
        <end position="358"/>
    </location>
</feature>
<feature type="compositionally biased region" description="Low complexity" evidence="1">
    <location>
        <begin position="47"/>
        <end position="62"/>
    </location>
</feature>
<dbReference type="AlphaFoldDB" id="U2E6J0"/>
<organism evidence="3 4">
    <name type="scientific">Halorhabdus tiamatea SARL4B</name>
    <dbReference type="NCBI Taxonomy" id="1033806"/>
    <lineage>
        <taxon>Archaea</taxon>
        <taxon>Methanobacteriati</taxon>
        <taxon>Methanobacteriota</taxon>
        <taxon>Stenosarchaea group</taxon>
        <taxon>Halobacteria</taxon>
        <taxon>Halobacteriales</taxon>
        <taxon>Haloarculaceae</taxon>
        <taxon>Halorhabdus</taxon>
    </lineage>
</organism>
<accession>U2E6J0</accession>
<dbReference type="PANTHER" id="PTHR30619">
    <property type="entry name" value="DNA INTERNALIZATION/COMPETENCE PROTEIN COMEC/REC2"/>
    <property type="match status" value="1"/>
</dbReference>
<dbReference type="PATRIC" id="fig|1033806.13.peg.441"/>
<feature type="region of interest" description="Disordered" evidence="1">
    <location>
        <begin position="333"/>
        <end position="383"/>
    </location>
</feature>
<dbReference type="Gene3D" id="3.60.15.10">
    <property type="entry name" value="Ribonuclease Z/Hydroxyacylglutathione hydrolase-like"/>
    <property type="match status" value="1"/>
</dbReference>
<evidence type="ECO:0000256" key="1">
    <source>
        <dbReference type="SAM" id="MobiDB-lite"/>
    </source>
</evidence>
<dbReference type="InterPro" id="IPR035681">
    <property type="entry name" value="ComA-like_MBL"/>
</dbReference>
<dbReference type="InterPro" id="IPR052159">
    <property type="entry name" value="Competence_DNA_uptake"/>
</dbReference>
<dbReference type="PROSITE" id="PS51257">
    <property type="entry name" value="PROKAR_LIPOPROTEIN"/>
    <property type="match status" value="1"/>
</dbReference>
<dbReference type="InterPro" id="IPR036866">
    <property type="entry name" value="RibonucZ/Hydroxyglut_hydro"/>
</dbReference>
<dbReference type="Pfam" id="PF00753">
    <property type="entry name" value="Lactamase_B"/>
    <property type="match status" value="1"/>
</dbReference>
<dbReference type="SUPFAM" id="SSF56281">
    <property type="entry name" value="Metallo-hydrolase/oxidoreductase"/>
    <property type="match status" value="1"/>
</dbReference>
<dbReference type="CDD" id="cd07731">
    <property type="entry name" value="ComA-like_MBL-fold"/>
    <property type="match status" value="1"/>
</dbReference>
<dbReference type="SMART" id="SM00849">
    <property type="entry name" value="Lactamase_B"/>
    <property type="match status" value="1"/>
</dbReference>
<protein>
    <submittedName>
        <fullName evidence="3">Competence-like protein</fullName>
    </submittedName>
</protein>
<reference evidence="3 4" key="1">
    <citation type="journal article" date="2011" name="J. Bacteriol.">
        <title>Genome sequence of Halorhabdus tiamatea, the first archaeon isolated from a deep-sea anoxic brine lake.</title>
        <authorList>
            <person name="Antunes A."/>
            <person name="Alam I."/>
            <person name="Bajic V.B."/>
            <person name="Stingl U."/>
        </authorList>
    </citation>
    <scope>NUCLEOTIDE SEQUENCE [LARGE SCALE GENOMIC DNA]</scope>
    <source>
        <strain evidence="3 4">SARL4B</strain>
    </source>
</reference>
<gene>
    <name evidence="3" type="ORF">HLRTI_000529</name>
</gene>